<proteinExistence type="predicted"/>
<accession>A0ABX7T8V1</accession>
<keyword evidence="1" id="KW-0732">Signal</keyword>
<dbReference type="RefSeq" id="WP_207989722.1">
    <property type="nucleotide sequence ID" value="NZ_CP071794.1"/>
</dbReference>
<feature type="chain" id="PRO_5047545930" description="Tail specific protease domain-containing protein" evidence="1">
    <location>
        <begin position="18"/>
        <end position="473"/>
    </location>
</feature>
<evidence type="ECO:0000256" key="1">
    <source>
        <dbReference type="SAM" id="SignalP"/>
    </source>
</evidence>
<keyword evidence="4" id="KW-1185">Reference proteome</keyword>
<organism evidence="3 4">
    <name type="scientific">Parasphingorhabdus cellanae</name>
    <dbReference type="NCBI Taxonomy" id="2806553"/>
    <lineage>
        <taxon>Bacteria</taxon>
        <taxon>Pseudomonadati</taxon>
        <taxon>Pseudomonadota</taxon>
        <taxon>Alphaproteobacteria</taxon>
        <taxon>Sphingomonadales</taxon>
        <taxon>Sphingomonadaceae</taxon>
        <taxon>Parasphingorhabdus</taxon>
    </lineage>
</organism>
<protein>
    <recommendedName>
        <fullName evidence="2">Tail specific protease domain-containing protein</fullName>
    </recommendedName>
</protein>
<feature type="domain" description="Tail specific protease" evidence="2">
    <location>
        <begin position="231"/>
        <end position="411"/>
    </location>
</feature>
<reference evidence="3 4" key="1">
    <citation type="submission" date="2021-03" db="EMBL/GenBank/DDBJ databases">
        <title>Complete genome of Parasphingorhabdus_sp.JHSY0214.</title>
        <authorList>
            <person name="Yoo J.H."/>
            <person name="Bae J.W."/>
        </authorList>
    </citation>
    <scope>NUCLEOTIDE SEQUENCE [LARGE SCALE GENOMIC DNA]</scope>
    <source>
        <strain evidence="3 4">JHSY0214</strain>
    </source>
</reference>
<dbReference type="EMBL" id="CP071794">
    <property type="protein sequence ID" value="QTD57335.1"/>
    <property type="molecule type" value="Genomic_DNA"/>
</dbReference>
<sequence length="473" mass="52928">MAGLVCFLALVSSSAFAANWPANTLDDLTDIKEAISENHPGPVDPENPKFVDWLNDGYEAAEKLAKKAKTKADYERVLRQYVNGFRDGHLLLYPAKPENLIWPGFLTRSDGEGKTTVSFTSPLSSFLEGSKLVGCDGTKTSDLLEQRVFNVRTNKDIPHEKIVDSPHLFLVAQNDQTKPKTCSFLVNGKLTDLYLDWSAIDPETAESNVRKASGNHRPELGIQKIDGVWFISLPTFNFWGERAVKIQNLITELGDKKEALHKAEFVVFDVRGNDGGNSGWGDQIVAKLWGARTARNLETSKDQTVDWRVSEYNEQALREQAIRSADAGLTDASKFRIRVADDMRKSRINGTDLMLDEARPTGPGLPLQTPSPFQGKVYLLTDWYCASACLDFADNMRNLADVVHIGQPTSADSVYIDNVWKDLPSGEMKFSWSLKVYRNRLCANNIWYDPVIRWTGGEMEDEAVAQWVKTLAN</sequence>
<dbReference type="InterPro" id="IPR029045">
    <property type="entry name" value="ClpP/crotonase-like_dom_sf"/>
</dbReference>
<evidence type="ECO:0000313" key="4">
    <source>
        <dbReference type="Proteomes" id="UP000663923"/>
    </source>
</evidence>
<dbReference type="Pfam" id="PF03572">
    <property type="entry name" value="Peptidase_S41"/>
    <property type="match status" value="1"/>
</dbReference>
<gene>
    <name evidence="3" type="ORF">J4G78_07330</name>
</gene>
<evidence type="ECO:0000313" key="3">
    <source>
        <dbReference type="EMBL" id="QTD57335.1"/>
    </source>
</evidence>
<evidence type="ECO:0000259" key="2">
    <source>
        <dbReference type="Pfam" id="PF03572"/>
    </source>
</evidence>
<feature type="signal peptide" evidence="1">
    <location>
        <begin position="1"/>
        <end position="17"/>
    </location>
</feature>
<name>A0ABX7T8V1_9SPHN</name>
<dbReference type="Gene3D" id="3.90.226.10">
    <property type="entry name" value="2-enoyl-CoA Hydratase, Chain A, domain 1"/>
    <property type="match status" value="1"/>
</dbReference>
<dbReference type="SUPFAM" id="SSF52096">
    <property type="entry name" value="ClpP/crotonase"/>
    <property type="match status" value="1"/>
</dbReference>
<dbReference type="InterPro" id="IPR005151">
    <property type="entry name" value="Tail-specific_protease"/>
</dbReference>
<dbReference type="Proteomes" id="UP000663923">
    <property type="component" value="Chromosome"/>
</dbReference>